<feature type="domain" description="Retroviral polymerase SH3-like" evidence="3">
    <location>
        <begin position="1"/>
        <end position="52"/>
    </location>
</feature>
<feature type="compositionally biased region" description="Acidic residues" evidence="1">
    <location>
        <begin position="104"/>
        <end position="120"/>
    </location>
</feature>
<feature type="region of interest" description="Disordered" evidence="1">
    <location>
        <begin position="46"/>
        <end position="153"/>
    </location>
</feature>
<dbReference type="SUPFAM" id="SSF56672">
    <property type="entry name" value="DNA/RNA polymerases"/>
    <property type="match status" value="1"/>
</dbReference>
<feature type="compositionally biased region" description="Acidic residues" evidence="1">
    <location>
        <begin position="71"/>
        <end position="83"/>
    </location>
</feature>
<feature type="compositionally biased region" description="Basic and acidic residues" evidence="1">
    <location>
        <begin position="46"/>
        <end position="56"/>
    </location>
</feature>
<proteinExistence type="predicted"/>
<dbReference type="InterPro" id="IPR043502">
    <property type="entry name" value="DNA/RNA_pol_sf"/>
</dbReference>
<dbReference type="AlphaFoldDB" id="A0A0A9WCG6"/>
<sequence length="408" mass="46753">EKRKKWDPKSKKMIFTGYGEGVKGYRLINPENEQLILSRDVEFLETKQQSHDEPERKRKTTVILPDPSATEVEEIPTEDDDSDISSNSSSSESGTETSSTNSNSDEDSDGTIVDPDETVTETDVSMYEPDTEIETGDGPPRRSNRPPKPRTLNHLSYSAVEIPQSARDALQGAQAEQWKEAIASELTSFKKNETFEWADLPDGRKPLKMKWVFKTKPSNDKLPKFKARLVVKGCQQKEGIDYRDTFSPVIRYASLRYLFALAVKENLQIHHLDVATAYLHGILDEEIYVIPPEEAREKPEQKNKIWKLKKSIYGLKQSGRCWYKRIHEVLIKLGLEQTKAEPCLYHKRENTVKIVIGIFVDDILLLTDSTKTKTKLMNELHKHFELKDLGKAKNFLGMQIIRNEREGT</sequence>
<evidence type="ECO:0000259" key="2">
    <source>
        <dbReference type="Pfam" id="PF07727"/>
    </source>
</evidence>
<name>A0A0A9WCG6_LYGHE</name>
<dbReference type="EMBL" id="GBHO01038523">
    <property type="protein sequence ID" value="JAG05081.1"/>
    <property type="molecule type" value="Transcribed_RNA"/>
</dbReference>
<reference evidence="4" key="2">
    <citation type="submission" date="2014-07" db="EMBL/GenBank/DDBJ databases">
        <authorList>
            <person name="Hull J."/>
        </authorList>
    </citation>
    <scope>NUCLEOTIDE SEQUENCE</scope>
</reference>
<evidence type="ECO:0000259" key="3">
    <source>
        <dbReference type="Pfam" id="PF25597"/>
    </source>
</evidence>
<gene>
    <name evidence="4" type="primary">POLX_87</name>
    <name evidence="4" type="ORF">CM83_102751</name>
</gene>
<dbReference type="InterPro" id="IPR013103">
    <property type="entry name" value="RVT_2"/>
</dbReference>
<feature type="non-terminal residue" evidence="4">
    <location>
        <position position="408"/>
    </location>
</feature>
<feature type="domain" description="Reverse transcriptase Ty1/copia-type" evidence="2">
    <location>
        <begin position="192"/>
        <end position="403"/>
    </location>
</feature>
<accession>A0A0A9WCG6</accession>
<reference evidence="4" key="1">
    <citation type="journal article" date="2014" name="PLoS ONE">
        <title>Transcriptome-Based Identification of ABC Transporters in the Western Tarnished Plant Bug Lygus hesperus.</title>
        <authorList>
            <person name="Hull J.J."/>
            <person name="Chaney K."/>
            <person name="Geib S.M."/>
            <person name="Fabrick J.A."/>
            <person name="Brent C.S."/>
            <person name="Walsh D."/>
            <person name="Lavine L.C."/>
        </authorList>
    </citation>
    <scope>NUCLEOTIDE SEQUENCE</scope>
</reference>
<protein>
    <submittedName>
        <fullName evidence="4">Retrovirus-related Pol polyprotein from transposon TNT 1-94</fullName>
    </submittedName>
</protein>
<dbReference type="Pfam" id="PF25597">
    <property type="entry name" value="SH3_retrovirus"/>
    <property type="match status" value="1"/>
</dbReference>
<feature type="compositionally biased region" description="Low complexity" evidence="1">
    <location>
        <begin position="84"/>
        <end position="103"/>
    </location>
</feature>
<dbReference type="InterPro" id="IPR057670">
    <property type="entry name" value="SH3_retrovirus"/>
</dbReference>
<evidence type="ECO:0000256" key="1">
    <source>
        <dbReference type="SAM" id="MobiDB-lite"/>
    </source>
</evidence>
<evidence type="ECO:0000313" key="4">
    <source>
        <dbReference type="EMBL" id="JAG05081.1"/>
    </source>
</evidence>
<feature type="non-terminal residue" evidence="4">
    <location>
        <position position="1"/>
    </location>
</feature>
<dbReference type="GO" id="GO:0071897">
    <property type="term" value="P:DNA biosynthetic process"/>
    <property type="evidence" value="ECO:0007669"/>
    <property type="project" value="UniProtKB-ARBA"/>
</dbReference>
<dbReference type="Pfam" id="PF07727">
    <property type="entry name" value="RVT_2"/>
    <property type="match status" value="1"/>
</dbReference>
<organism evidence="4">
    <name type="scientific">Lygus hesperus</name>
    <name type="common">Western plant bug</name>
    <dbReference type="NCBI Taxonomy" id="30085"/>
    <lineage>
        <taxon>Eukaryota</taxon>
        <taxon>Metazoa</taxon>
        <taxon>Ecdysozoa</taxon>
        <taxon>Arthropoda</taxon>
        <taxon>Hexapoda</taxon>
        <taxon>Insecta</taxon>
        <taxon>Pterygota</taxon>
        <taxon>Neoptera</taxon>
        <taxon>Paraneoptera</taxon>
        <taxon>Hemiptera</taxon>
        <taxon>Heteroptera</taxon>
        <taxon>Panheteroptera</taxon>
        <taxon>Cimicomorpha</taxon>
        <taxon>Miridae</taxon>
        <taxon>Mirini</taxon>
        <taxon>Lygus</taxon>
    </lineage>
</organism>